<dbReference type="InterPro" id="IPR007541">
    <property type="entry name" value="Uncharacterised_BSP"/>
</dbReference>
<comment type="caution">
    <text evidence="2">The sequence shown here is derived from an EMBL/GenBank/DDBJ whole genome shotgun (WGS) entry which is preliminary data.</text>
</comment>
<name>A0A830BGW3_9LAMI</name>
<keyword evidence="2" id="KW-0645">Protease</keyword>
<dbReference type="GO" id="GO:0008233">
    <property type="term" value="F:peptidase activity"/>
    <property type="evidence" value="ECO:0007669"/>
    <property type="project" value="UniProtKB-KW"/>
</dbReference>
<dbReference type="PANTHER" id="PTHR33321:SF12">
    <property type="entry name" value="PLANT BASIC SECRETORY PROTEIN (BSP) FAMILY PROTEIN"/>
    <property type="match status" value="1"/>
</dbReference>
<dbReference type="AlphaFoldDB" id="A0A830BGW3"/>
<sequence length="247" mass="28087">MSKALYFFLLSFLLLSPSILAVKYKIVNTVPHSPGGRRFNNEAGVPFTLKTMRTINSFIWQTFKQPSHTQRKRVRTLTLNITNLNDGALGETGGDNIYIDSSGINDFPPGGDAFKFEFTSVMYHEMTHIFQWSGRGTAPGGLTEGVADYVRIKSGYYHPESYTKPGEGTRWDEGYGVTARFLEYCDSLRDGFTAELNNMMRGVYKDEYFRVLLGKPLDQVWREYKHKYGYKVSRTRGGGALNESVKY</sequence>
<reference evidence="2" key="1">
    <citation type="submission" date="2020-07" db="EMBL/GenBank/DDBJ databases">
        <title>Ethylene signaling mediates host invasion by parasitic plants.</title>
        <authorList>
            <person name="Yoshida S."/>
        </authorList>
    </citation>
    <scope>NUCLEOTIDE SEQUENCE</scope>
    <source>
        <strain evidence="2">Okayama</strain>
    </source>
</reference>
<evidence type="ECO:0000313" key="3">
    <source>
        <dbReference type="Proteomes" id="UP000653305"/>
    </source>
</evidence>
<dbReference type="Pfam" id="PF04450">
    <property type="entry name" value="BSP"/>
    <property type="match status" value="1"/>
</dbReference>
<feature type="chain" id="PRO_5032468598" evidence="1">
    <location>
        <begin position="22"/>
        <end position="247"/>
    </location>
</feature>
<gene>
    <name evidence="2" type="ORF">PHJA_000605800</name>
</gene>
<dbReference type="EMBL" id="BMAC01000089">
    <property type="protein sequence ID" value="GFP84619.1"/>
    <property type="molecule type" value="Genomic_DNA"/>
</dbReference>
<dbReference type="GO" id="GO:0006508">
    <property type="term" value="P:proteolysis"/>
    <property type="evidence" value="ECO:0007669"/>
    <property type="project" value="UniProtKB-KW"/>
</dbReference>
<keyword evidence="3" id="KW-1185">Reference proteome</keyword>
<protein>
    <submittedName>
        <fullName evidence="2">Basic secretory protease</fullName>
    </submittedName>
</protein>
<evidence type="ECO:0000256" key="1">
    <source>
        <dbReference type="SAM" id="SignalP"/>
    </source>
</evidence>
<evidence type="ECO:0000313" key="2">
    <source>
        <dbReference type="EMBL" id="GFP84619.1"/>
    </source>
</evidence>
<keyword evidence="1" id="KW-0732">Signal</keyword>
<proteinExistence type="predicted"/>
<dbReference type="Proteomes" id="UP000653305">
    <property type="component" value="Unassembled WGS sequence"/>
</dbReference>
<organism evidence="2 3">
    <name type="scientific">Phtheirospermum japonicum</name>
    <dbReference type="NCBI Taxonomy" id="374723"/>
    <lineage>
        <taxon>Eukaryota</taxon>
        <taxon>Viridiplantae</taxon>
        <taxon>Streptophyta</taxon>
        <taxon>Embryophyta</taxon>
        <taxon>Tracheophyta</taxon>
        <taxon>Spermatophyta</taxon>
        <taxon>Magnoliopsida</taxon>
        <taxon>eudicotyledons</taxon>
        <taxon>Gunneridae</taxon>
        <taxon>Pentapetalae</taxon>
        <taxon>asterids</taxon>
        <taxon>lamiids</taxon>
        <taxon>Lamiales</taxon>
        <taxon>Orobanchaceae</taxon>
        <taxon>Orobanchaceae incertae sedis</taxon>
        <taxon>Phtheirospermum</taxon>
    </lineage>
</organism>
<accession>A0A830BGW3</accession>
<feature type="signal peptide" evidence="1">
    <location>
        <begin position="1"/>
        <end position="21"/>
    </location>
</feature>
<dbReference type="PANTHER" id="PTHR33321">
    <property type="match status" value="1"/>
</dbReference>
<dbReference type="OrthoDB" id="891726at2759"/>
<keyword evidence="2" id="KW-0378">Hydrolase</keyword>